<evidence type="ECO:0000256" key="1">
    <source>
        <dbReference type="SAM" id="Phobius"/>
    </source>
</evidence>
<dbReference type="EMBL" id="AMZH03015608">
    <property type="protein sequence ID" value="RRT45780.1"/>
    <property type="molecule type" value="Genomic_DNA"/>
</dbReference>
<feature type="transmembrane region" description="Helical" evidence="1">
    <location>
        <begin position="34"/>
        <end position="55"/>
    </location>
</feature>
<reference evidence="2 3" key="1">
    <citation type="journal article" date="2014" name="Agronomy (Basel)">
        <title>A Draft Genome Sequence for Ensete ventricosum, the Drought-Tolerant Tree Against Hunger.</title>
        <authorList>
            <person name="Harrison J."/>
            <person name="Moore K.A."/>
            <person name="Paszkiewicz K."/>
            <person name="Jones T."/>
            <person name="Grant M."/>
            <person name="Ambacheew D."/>
            <person name="Muzemil S."/>
            <person name="Studholme D.J."/>
        </authorList>
    </citation>
    <scope>NUCLEOTIDE SEQUENCE [LARGE SCALE GENOMIC DNA]</scope>
</reference>
<dbReference type="AlphaFoldDB" id="A0A426Y2G3"/>
<gene>
    <name evidence="2" type="ORF">B296_00031666</name>
</gene>
<keyword evidence="1" id="KW-0472">Membrane</keyword>
<dbReference type="Proteomes" id="UP000287651">
    <property type="component" value="Unassembled WGS sequence"/>
</dbReference>
<evidence type="ECO:0000313" key="3">
    <source>
        <dbReference type="Proteomes" id="UP000287651"/>
    </source>
</evidence>
<name>A0A426Y2G3_ENSVE</name>
<comment type="caution">
    <text evidence="2">The sequence shown here is derived from an EMBL/GenBank/DDBJ whole genome shotgun (WGS) entry which is preliminary data.</text>
</comment>
<feature type="non-terminal residue" evidence="2">
    <location>
        <position position="131"/>
    </location>
</feature>
<accession>A0A426Y2G3</accession>
<feature type="transmembrane region" description="Helical" evidence="1">
    <location>
        <begin position="91"/>
        <end position="110"/>
    </location>
</feature>
<evidence type="ECO:0000313" key="2">
    <source>
        <dbReference type="EMBL" id="RRT45780.1"/>
    </source>
</evidence>
<protein>
    <submittedName>
        <fullName evidence="2">Uncharacterized protein</fullName>
    </submittedName>
</protein>
<organism evidence="2 3">
    <name type="scientific">Ensete ventricosum</name>
    <name type="common">Abyssinian banana</name>
    <name type="synonym">Musa ensete</name>
    <dbReference type="NCBI Taxonomy" id="4639"/>
    <lineage>
        <taxon>Eukaryota</taxon>
        <taxon>Viridiplantae</taxon>
        <taxon>Streptophyta</taxon>
        <taxon>Embryophyta</taxon>
        <taxon>Tracheophyta</taxon>
        <taxon>Spermatophyta</taxon>
        <taxon>Magnoliopsida</taxon>
        <taxon>Liliopsida</taxon>
        <taxon>Zingiberales</taxon>
        <taxon>Musaceae</taxon>
        <taxon>Ensete</taxon>
    </lineage>
</organism>
<keyword evidence="1" id="KW-0812">Transmembrane</keyword>
<keyword evidence="1" id="KW-1133">Transmembrane helix</keyword>
<proteinExistence type="predicted"/>
<sequence length="131" mass="15085">MSSARLLSSHLIGRELSSRGLRQPWRVSRHGIDFRWHLFVAVLVLLFLPAAVVIATSTEWGIRSHAAGTATRDRQNGRRCHRCRQAGRRILRCDWALFGSDVIIIIYYYYHFLLGKESMKEMTLSSIITLN</sequence>